<reference evidence="1 2" key="2">
    <citation type="journal article" date="2022" name="Mol. Ecol. Resour.">
        <title>The genomes of chicory, endive, great burdock and yacon provide insights into Asteraceae paleo-polyploidization history and plant inulin production.</title>
        <authorList>
            <person name="Fan W."/>
            <person name="Wang S."/>
            <person name="Wang H."/>
            <person name="Wang A."/>
            <person name="Jiang F."/>
            <person name="Liu H."/>
            <person name="Zhao H."/>
            <person name="Xu D."/>
            <person name="Zhang Y."/>
        </authorList>
    </citation>
    <scope>NUCLEOTIDE SEQUENCE [LARGE SCALE GENOMIC DNA]</scope>
    <source>
        <strain evidence="2">cv. Yunnan</strain>
        <tissue evidence="1">Leaves</tissue>
    </source>
</reference>
<proteinExistence type="predicted"/>
<evidence type="ECO:0000313" key="1">
    <source>
        <dbReference type="EMBL" id="KAI3808513.1"/>
    </source>
</evidence>
<evidence type="ECO:0000313" key="2">
    <source>
        <dbReference type="Proteomes" id="UP001056120"/>
    </source>
</evidence>
<accession>A0ACB9ILE6</accession>
<reference evidence="2" key="1">
    <citation type="journal article" date="2022" name="Mol. Ecol. Resour.">
        <title>The genomes of chicory, endive, great burdock and yacon provide insights into Asteraceae palaeo-polyploidization history and plant inulin production.</title>
        <authorList>
            <person name="Fan W."/>
            <person name="Wang S."/>
            <person name="Wang H."/>
            <person name="Wang A."/>
            <person name="Jiang F."/>
            <person name="Liu H."/>
            <person name="Zhao H."/>
            <person name="Xu D."/>
            <person name="Zhang Y."/>
        </authorList>
    </citation>
    <scope>NUCLEOTIDE SEQUENCE [LARGE SCALE GENOMIC DNA]</scope>
    <source>
        <strain evidence="2">cv. Yunnan</strain>
    </source>
</reference>
<protein>
    <submittedName>
        <fullName evidence="1">Uncharacterized protein</fullName>
    </submittedName>
</protein>
<keyword evidence="2" id="KW-1185">Reference proteome</keyword>
<organism evidence="1 2">
    <name type="scientific">Smallanthus sonchifolius</name>
    <dbReference type="NCBI Taxonomy" id="185202"/>
    <lineage>
        <taxon>Eukaryota</taxon>
        <taxon>Viridiplantae</taxon>
        <taxon>Streptophyta</taxon>
        <taxon>Embryophyta</taxon>
        <taxon>Tracheophyta</taxon>
        <taxon>Spermatophyta</taxon>
        <taxon>Magnoliopsida</taxon>
        <taxon>eudicotyledons</taxon>
        <taxon>Gunneridae</taxon>
        <taxon>Pentapetalae</taxon>
        <taxon>asterids</taxon>
        <taxon>campanulids</taxon>
        <taxon>Asterales</taxon>
        <taxon>Asteraceae</taxon>
        <taxon>Asteroideae</taxon>
        <taxon>Heliantheae alliance</taxon>
        <taxon>Millerieae</taxon>
        <taxon>Smallanthus</taxon>
    </lineage>
</organism>
<dbReference type="EMBL" id="CM042025">
    <property type="protein sequence ID" value="KAI3808513.1"/>
    <property type="molecule type" value="Genomic_DNA"/>
</dbReference>
<comment type="caution">
    <text evidence="1">The sequence shown here is derived from an EMBL/GenBank/DDBJ whole genome shotgun (WGS) entry which is preliminary data.</text>
</comment>
<name>A0ACB9ILE6_9ASTR</name>
<gene>
    <name evidence="1" type="ORF">L1987_24464</name>
</gene>
<sequence>MTLTNIDGFIESHDTIKLIEKTIADYKEQLVNIPQREAPSPFKHIVRKIQALKGTDDISNKEIMEFYLSEMKKDMMKNFNKEEASSSKTMSISSQLEEEEENVSDEAQNDNTETVDENYINNVLAEYKQEFQIEESSSKLKDKRQ</sequence>
<dbReference type="Proteomes" id="UP001056120">
    <property type="component" value="Linkage Group LG08"/>
</dbReference>